<keyword evidence="2" id="KW-1185">Reference proteome</keyword>
<gene>
    <name evidence="1" type="ORF">GCM10009849_04670</name>
</gene>
<dbReference type="EMBL" id="BAAAQW010000002">
    <property type="protein sequence ID" value="GAA2197082.1"/>
    <property type="molecule type" value="Genomic_DNA"/>
</dbReference>
<evidence type="ECO:0000313" key="1">
    <source>
        <dbReference type="EMBL" id="GAA2197082.1"/>
    </source>
</evidence>
<protein>
    <recommendedName>
        <fullName evidence="3">DNA-binding protein</fullName>
    </recommendedName>
</protein>
<name>A0ABN3BJG5_9MICC</name>
<comment type="caution">
    <text evidence="1">The sequence shown here is derived from an EMBL/GenBank/DDBJ whole genome shotgun (WGS) entry which is preliminary data.</text>
</comment>
<accession>A0ABN3BJG5</accession>
<evidence type="ECO:0008006" key="3">
    <source>
        <dbReference type="Google" id="ProtNLM"/>
    </source>
</evidence>
<evidence type="ECO:0000313" key="2">
    <source>
        <dbReference type="Proteomes" id="UP001500432"/>
    </source>
</evidence>
<organism evidence="1 2">
    <name type="scientific">Sinomonas flava</name>
    <dbReference type="NCBI Taxonomy" id="496857"/>
    <lineage>
        <taxon>Bacteria</taxon>
        <taxon>Bacillati</taxon>
        <taxon>Actinomycetota</taxon>
        <taxon>Actinomycetes</taxon>
        <taxon>Micrococcales</taxon>
        <taxon>Micrococcaceae</taxon>
        <taxon>Sinomonas</taxon>
    </lineage>
</organism>
<proteinExistence type="predicted"/>
<reference evidence="1 2" key="1">
    <citation type="journal article" date="2019" name="Int. J. Syst. Evol. Microbiol.">
        <title>The Global Catalogue of Microorganisms (GCM) 10K type strain sequencing project: providing services to taxonomists for standard genome sequencing and annotation.</title>
        <authorList>
            <consortium name="The Broad Institute Genomics Platform"/>
            <consortium name="The Broad Institute Genome Sequencing Center for Infectious Disease"/>
            <person name="Wu L."/>
            <person name="Ma J."/>
        </authorList>
    </citation>
    <scope>NUCLEOTIDE SEQUENCE [LARGE SCALE GENOMIC DNA]</scope>
    <source>
        <strain evidence="1 2">JCM 16034</strain>
    </source>
</reference>
<sequence length="665" mass="71175">MKHLDAPLLSLPDIARLARVQRPVVSVWRTRAAGSDRPFPEPRGSQAGKELFDAREIGEWLEATRRGNNPEALADADAFSIRSALEHGDTPISAGLEALLVLAGLIGPPIDALSSAELLDEADDTDPHDAFLWSEVEALGDDLSTAARYARRLIDAAYNPAAAFEQLALAGRERRHLLSDDAAILAAVTATELLRDLGPGAALADPVPGSDEVPLAVVRILGEEGDEPRLLLADDGDPSCRAARRRLLAHGAQPEALRVGPNGEFEVEGEAVVVAHLSGTDPERVLNAVENIAVQMDDRQRAVVMAPARALTDAVGGPAESLRAELLRGGRVRAAVRLPEGTLPARPREAQALWVLGPAHGDVDLAERWTMVADLTGTPLTRAVREDLVSDLAASLLGREEIWQHAYRFARMTFTRNLTATRGSLVQLSSLPARRDRSAAELEVRLEALRAELGPESVPFALARGTGAAFPPDTLERLMAAGNLACLPGIRMDDGEASAVGGGTRVLGVRELSDPGATVRTVDLLEFVARHPSARLTEPGDVVFCTSPHPAAMVDEEGASVVPYPARILRISPADPGGLSPALLAADINAHPPGERRWKQWRARRLPEAQRRPLAEAMGAVVREQAEARRRIERLDELNRLLANAVASGALALESSEPAVREEGR</sequence>
<dbReference type="RefSeq" id="WP_344298099.1">
    <property type="nucleotide sequence ID" value="NZ_BAAAQW010000002.1"/>
</dbReference>
<dbReference type="Proteomes" id="UP001500432">
    <property type="component" value="Unassembled WGS sequence"/>
</dbReference>